<comment type="caution">
    <text evidence="1">The sequence shown here is derived from an EMBL/GenBank/DDBJ whole genome shotgun (WGS) entry which is preliminary data.</text>
</comment>
<name>A0ACB9ZRQ6_CATRO</name>
<proteinExistence type="predicted"/>
<reference evidence="2" key="1">
    <citation type="journal article" date="2023" name="Nat. Plants">
        <title>Single-cell RNA sequencing provides a high-resolution roadmap for understanding the multicellular compartmentation of specialized metabolism.</title>
        <authorList>
            <person name="Sun S."/>
            <person name="Shen X."/>
            <person name="Li Y."/>
            <person name="Li Y."/>
            <person name="Wang S."/>
            <person name="Li R."/>
            <person name="Zhang H."/>
            <person name="Shen G."/>
            <person name="Guo B."/>
            <person name="Wei J."/>
            <person name="Xu J."/>
            <person name="St-Pierre B."/>
            <person name="Chen S."/>
            <person name="Sun C."/>
        </authorList>
    </citation>
    <scope>NUCLEOTIDE SEQUENCE [LARGE SCALE GENOMIC DNA]</scope>
</reference>
<dbReference type="Proteomes" id="UP001060085">
    <property type="component" value="Linkage Group LG08"/>
</dbReference>
<protein>
    <submittedName>
        <fullName evidence="1">Uncharacterized protein</fullName>
    </submittedName>
</protein>
<sequence length="277" mass="31144">MKGAFVPTVLVMTVTVMQWKVEFVTIIDKSYRIDRVESNPLARLERSSQFSLTTGKDLASVLEPVIDQATGETKAKISCSQPVVVKQARIGSLAEDDALNILSPICSKKQYSQCEERTQEHPHGIANLVLDWTPLLDQFVTAFFANKILFVWSEIMSQSSDIRVVIGSKIEIKHGCLSCKVPSSASGNDEKKMKMDENKAKTMKREAIGKSVTPTARGRLTYHYLRDVEEQEMTFPIFMDDEDDTALEPEESTFQQFQEPLPNASEVEESKKDECLP</sequence>
<organism evidence="1 2">
    <name type="scientific">Catharanthus roseus</name>
    <name type="common">Madagascar periwinkle</name>
    <name type="synonym">Vinca rosea</name>
    <dbReference type="NCBI Taxonomy" id="4058"/>
    <lineage>
        <taxon>Eukaryota</taxon>
        <taxon>Viridiplantae</taxon>
        <taxon>Streptophyta</taxon>
        <taxon>Embryophyta</taxon>
        <taxon>Tracheophyta</taxon>
        <taxon>Spermatophyta</taxon>
        <taxon>Magnoliopsida</taxon>
        <taxon>eudicotyledons</taxon>
        <taxon>Gunneridae</taxon>
        <taxon>Pentapetalae</taxon>
        <taxon>asterids</taxon>
        <taxon>lamiids</taxon>
        <taxon>Gentianales</taxon>
        <taxon>Apocynaceae</taxon>
        <taxon>Rauvolfioideae</taxon>
        <taxon>Vinceae</taxon>
        <taxon>Catharanthinae</taxon>
        <taxon>Catharanthus</taxon>
    </lineage>
</organism>
<accession>A0ACB9ZRQ6</accession>
<keyword evidence="2" id="KW-1185">Reference proteome</keyword>
<gene>
    <name evidence="1" type="ORF">M9H77_36275</name>
</gene>
<dbReference type="EMBL" id="CM044708">
    <property type="protein sequence ID" value="KAI5650270.1"/>
    <property type="molecule type" value="Genomic_DNA"/>
</dbReference>
<evidence type="ECO:0000313" key="2">
    <source>
        <dbReference type="Proteomes" id="UP001060085"/>
    </source>
</evidence>
<evidence type="ECO:0000313" key="1">
    <source>
        <dbReference type="EMBL" id="KAI5650270.1"/>
    </source>
</evidence>